<feature type="compositionally biased region" description="Basic and acidic residues" evidence="4">
    <location>
        <begin position="308"/>
        <end position="317"/>
    </location>
</feature>
<dbReference type="Pfam" id="PF05276">
    <property type="entry name" value="SH3BP5"/>
    <property type="match status" value="1"/>
</dbReference>
<dbReference type="GeneID" id="106808543"/>
<evidence type="ECO:0000256" key="2">
    <source>
        <dbReference type="ARBA" id="ARBA00023054"/>
    </source>
</evidence>
<evidence type="ECO:0000313" key="5">
    <source>
        <dbReference type="Proteomes" id="UP000695022"/>
    </source>
</evidence>
<gene>
    <name evidence="6" type="primary">LOC106808543</name>
</gene>
<evidence type="ECO:0000256" key="1">
    <source>
        <dbReference type="ARBA" id="ARBA00007796"/>
    </source>
</evidence>
<comment type="similarity">
    <text evidence="1">Belongs to the SH3BP5 family.</text>
</comment>
<reference evidence="6" key="1">
    <citation type="submission" date="2025-08" db="UniProtKB">
        <authorList>
            <consortium name="RefSeq"/>
        </authorList>
    </citation>
    <scope>IDENTIFICATION</scope>
</reference>
<keyword evidence="5" id="KW-1185">Reference proteome</keyword>
<proteinExistence type="inferred from homology"/>
<evidence type="ECO:0000313" key="6">
    <source>
        <dbReference type="RefSeq" id="XP_014666790.1"/>
    </source>
</evidence>
<protein>
    <submittedName>
        <fullName evidence="6">SH3 domain-binding protein 5-like</fullName>
    </submittedName>
</protein>
<dbReference type="RefSeq" id="XP_014666790.1">
    <property type="nucleotide sequence ID" value="XM_014811304.1"/>
</dbReference>
<evidence type="ECO:0000256" key="4">
    <source>
        <dbReference type="SAM" id="MobiDB-lite"/>
    </source>
</evidence>
<organism evidence="5 6">
    <name type="scientific">Priapulus caudatus</name>
    <name type="common">Priapulid worm</name>
    <dbReference type="NCBI Taxonomy" id="37621"/>
    <lineage>
        <taxon>Eukaryota</taxon>
        <taxon>Metazoa</taxon>
        <taxon>Ecdysozoa</taxon>
        <taxon>Scalidophora</taxon>
        <taxon>Priapulida</taxon>
        <taxon>Priapulimorpha</taxon>
        <taxon>Priapulimorphida</taxon>
        <taxon>Priapulidae</taxon>
        <taxon>Priapulus</taxon>
    </lineage>
</organism>
<feature type="region of interest" description="Disordered" evidence="4">
    <location>
        <begin position="419"/>
        <end position="468"/>
    </location>
</feature>
<feature type="compositionally biased region" description="Basic and acidic residues" evidence="4">
    <location>
        <begin position="229"/>
        <end position="251"/>
    </location>
</feature>
<dbReference type="PANTHER" id="PTHR19423">
    <property type="entry name" value="SH3 DOMAIN-BINDING PROTEIN 5"/>
    <property type="match status" value="1"/>
</dbReference>
<feature type="region of interest" description="Disordered" evidence="4">
    <location>
        <begin position="229"/>
        <end position="258"/>
    </location>
</feature>
<dbReference type="Proteomes" id="UP000695022">
    <property type="component" value="Unplaced"/>
</dbReference>
<evidence type="ECO:0000256" key="3">
    <source>
        <dbReference type="SAM" id="Coils"/>
    </source>
</evidence>
<accession>A0ABM1E3L9</accession>
<dbReference type="InterPro" id="IPR007940">
    <property type="entry name" value="SH3BP5"/>
</dbReference>
<name>A0ABM1E3L9_PRICU</name>
<feature type="coiled-coil region" evidence="3">
    <location>
        <begin position="15"/>
        <end position="42"/>
    </location>
</feature>
<keyword evidence="2 3" id="KW-0175">Coiled coil</keyword>
<dbReference type="PANTHER" id="PTHR19423:SF1">
    <property type="entry name" value="SH3 DOMAIN-BINDING PROTEIN 5"/>
    <property type="match status" value="1"/>
</dbReference>
<feature type="region of interest" description="Disordered" evidence="4">
    <location>
        <begin position="291"/>
        <end position="324"/>
    </location>
</feature>
<sequence>MAAVENELDKIDPRIQGELERLNSATTEINRLEKEVDAANSVFRTTLSESSQQLKQLAKKLGKSVEKARPYYEARDVAFKAHREAQKAAIQFQRANSEHQAAKETIYLAEQRLLNMNDKRVFDSAWQEMINHATMKLNEAESAKLKNESDHQEKSAQFVTAEQRLYKLEKELRSAINKSRNYFERKDKFQAFLQDKKRSIEGLQRTVQTTKRQYADALNNLEQISEEIHSQRLQDKQREPGVGAEEAKDRTSPVPDLDNLRAKASLMEGSTASLPDAELDDITVSSLRTDASDRGALSDCDLSDDEADLRPTSEREGGATVPRSSCARVDATTCCDSGVGTDAEGAPPPAETNTLPRCRSATAMSGATAAAAVARTNTGETRARRVTVGAAAAPPVSRGAREQMLASLPLLAGLSEQLSRDWPMVRRWSGDDDSGEARGFGVRRQPSGASLKTQNRRHANKQQQQQQQ</sequence>